<dbReference type="Gene3D" id="3.30.200.20">
    <property type="entry name" value="Phosphorylase Kinase, domain 1"/>
    <property type="match status" value="1"/>
</dbReference>
<keyword evidence="5 10" id="KW-0418">Kinase</keyword>
<dbReference type="GO" id="GO:0050684">
    <property type="term" value="P:regulation of mRNA processing"/>
    <property type="evidence" value="ECO:0007669"/>
    <property type="project" value="TreeGrafter"/>
</dbReference>
<evidence type="ECO:0000256" key="7">
    <source>
        <dbReference type="ARBA" id="ARBA00047899"/>
    </source>
</evidence>
<keyword evidence="2" id="KW-0723">Serine/threonine-protein kinase</keyword>
<dbReference type="GO" id="GO:0005524">
    <property type="term" value="F:ATP binding"/>
    <property type="evidence" value="ECO:0007669"/>
    <property type="project" value="UniProtKB-KW"/>
</dbReference>
<dbReference type="Pfam" id="PF00069">
    <property type="entry name" value="Pkinase"/>
    <property type="match status" value="2"/>
</dbReference>
<evidence type="ECO:0000313" key="11">
    <source>
        <dbReference type="Proteomes" id="UP000224634"/>
    </source>
</evidence>
<dbReference type="SUPFAM" id="SSF56112">
    <property type="entry name" value="Protein kinase-like (PK-like)"/>
    <property type="match status" value="1"/>
</dbReference>
<dbReference type="InterPro" id="IPR000719">
    <property type="entry name" value="Prot_kinase_dom"/>
</dbReference>
<dbReference type="EMBL" id="PDNA01000127">
    <property type="protein sequence ID" value="PGH11807.1"/>
    <property type="molecule type" value="Genomic_DNA"/>
</dbReference>
<evidence type="ECO:0000256" key="1">
    <source>
        <dbReference type="ARBA" id="ARBA00012513"/>
    </source>
</evidence>
<keyword evidence="3" id="KW-0808">Transferase</keyword>
<dbReference type="STRING" id="1447883.A0A2B7XTJ0"/>
<keyword evidence="6" id="KW-0067">ATP-binding</keyword>
<accession>A0A2B7XTJ0</accession>
<dbReference type="InterPro" id="IPR051334">
    <property type="entry name" value="SRPK"/>
</dbReference>
<evidence type="ECO:0000259" key="9">
    <source>
        <dbReference type="PROSITE" id="PS50011"/>
    </source>
</evidence>
<evidence type="ECO:0000256" key="5">
    <source>
        <dbReference type="ARBA" id="ARBA00022777"/>
    </source>
</evidence>
<evidence type="ECO:0000256" key="3">
    <source>
        <dbReference type="ARBA" id="ARBA00022679"/>
    </source>
</evidence>
<dbReference type="GO" id="GO:0004674">
    <property type="term" value="F:protein serine/threonine kinase activity"/>
    <property type="evidence" value="ECO:0007669"/>
    <property type="project" value="UniProtKB-KW"/>
</dbReference>
<dbReference type="InterPro" id="IPR011009">
    <property type="entry name" value="Kinase-like_dom_sf"/>
</dbReference>
<evidence type="ECO:0000256" key="6">
    <source>
        <dbReference type="ARBA" id="ARBA00022840"/>
    </source>
</evidence>
<proteinExistence type="predicted"/>
<evidence type="ECO:0000256" key="2">
    <source>
        <dbReference type="ARBA" id="ARBA00022527"/>
    </source>
</evidence>
<dbReference type="Gene3D" id="1.10.510.10">
    <property type="entry name" value="Transferase(Phosphotransferase) domain 1"/>
    <property type="match status" value="1"/>
</dbReference>
<evidence type="ECO:0000256" key="4">
    <source>
        <dbReference type="ARBA" id="ARBA00022741"/>
    </source>
</evidence>
<comment type="catalytic activity">
    <reaction evidence="8">
        <text>L-seryl-[protein] + ATP = O-phospho-L-seryl-[protein] + ADP + H(+)</text>
        <dbReference type="Rhea" id="RHEA:17989"/>
        <dbReference type="Rhea" id="RHEA-COMP:9863"/>
        <dbReference type="Rhea" id="RHEA-COMP:11604"/>
        <dbReference type="ChEBI" id="CHEBI:15378"/>
        <dbReference type="ChEBI" id="CHEBI:29999"/>
        <dbReference type="ChEBI" id="CHEBI:30616"/>
        <dbReference type="ChEBI" id="CHEBI:83421"/>
        <dbReference type="ChEBI" id="CHEBI:456216"/>
        <dbReference type="EC" id="2.7.11.1"/>
    </reaction>
</comment>
<comment type="caution">
    <text evidence="10">The sequence shown here is derived from an EMBL/GenBank/DDBJ whole genome shotgun (WGS) entry which is preliminary data.</text>
</comment>
<comment type="catalytic activity">
    <reaction evidence="7">
        <text>L-threonyl-[protein] + ATP = O-phospho-L-threonyl-[protein] + ADP + H(+)</text>
        <dbReference type="Rhea" id="RHEA:46608"/>
        <dbReference type="Rhea" id="RHEA-COMP:11060"/>
        <dbReference type="Rhea" id="RHEA-COMP:11605"/>
        <dbReference type="ChEBI" id="CHEBI:15378"/>
        <dbReference type="ChEBI" id="CHEBI:30013"/>
        <dbReference type="ChEBI" id="CHEBI:30616"/>
        <dbReference type="ChEBI" id="CHEBI:61977"/>
        <dbReference type="ChEBI" id="CHEBI:456216"/>
        <dbReference type="EC" id="2.7.11.1"/>
    </reaction>
</comment>
<dbReference type="SMART" id="SM00220">
    <property type="entry name" value="S_TKc"/>
    <property type="match status" value="1"/>
</dbReference>
<dbReference type="PANTHER" id="PTHR47634">
    <property type="entry name" value="PROTEIN KINASE DOMAIN-CONTAINING PROTEIN-RELATED"/>
    <property type="match status" value="1"/>
</dbReference>
<dbReference type="PANTHER" id="PTHR47634:SF9">
    <property type="entry name" value="PROTEIN KINASE DOMAIN-CONTAINING PROTEIN-RELATED"/>
    <property type="match status" value="1"/>
</dbReference>
<evidence type="ECO:0000256" key="8">
    <source>
        <dbReference type="ARBA" id="ARBA00048679"/>
    </source>
</evidence>
<feature type="domain" description="Protein kinase" evidence="9">
    <location>
        <begin position="43"/>
        <end position="410"/>
    </location>
</feature>
<dbReference type="OrthoDB" id="5979581at2759"/>
<name>A0A2B7XTJ0_POLH7</name>
<keyword evidence="4" id="KW-0547">Nucleotide-binding</keyword>
<dbReference type="PROSITE" id="PS50011">
    <property type="entry name" value="PROTEIN_KINASE_DOM"/>
    <property type="match status" value="1"/>
</dbReference>
<organism evidence="10 11">
    <name type="scientific">Polytolypa hystricis (strain UAMH7299)</name>
    <dbReference type="NCBI Taxonomy" id="1447883"/>
    <lineage>
        <taxon>Eukaryota</taxon>
        <taxon>Fungi</taxon>
        <taxon>Dikarya</taxon>
        <taxon>Ascomycota</taxon>
        <taxon>Pezizomycotina</taxon>
        <taxon>Eurotiomycetes</taxon>
        <taxon>Eurotiomycetidae</taxon>
        <taxon>Onygenales</taxon>
        <taxon>Onygenales incertae sedis</taxon>
        <taxon>Polytolypa</taxon>
    </lineage>
</organism>
<dbReference type="GO" id="GO:0000245">
    <property type="term" value="P:spliceosomal complex assembly"/>
    <property type="evidence" value="ECO:0007669"/>
    <property type="project" value="TreeGrafter"/>
</dbReference>
<reference evidence="10 11" key="1">
    <citation type="submission" date="2017-10" db="EMBL/GenBank/DDBJ databases">
        <title>Comparative genomics in systemic dimorphic fungi from Ajellomycetaceae.</title>
        <authorList>
            <person name="Munoz J.F."/>
            <person name="Mcewen J.G."/>
            <person name="Clay O.K."/>
            <person name="Cuomo C.A."/>
        </authorList>
    </citation>
    <scope>NUCLEOTIDE SEQUENCE [LARGE SCALE GENOMIC DNA]</scope>
    <source>
        <strain evidence="10 11">UAMH7299</strain>
    </source>
</reference>
<dbReference type="Proteomes" id="UP000224634">
    <property type="component" value="Unassembled WGS sequence"/>
</dbReference>
<keyword evidence="11" id="KW-1185">Reference proteome</keyword>
<protein>
    <recommendedName>
        <fullName evidence="1">non-specific serine/threonine protein kinase</fullName>
        <ecNumber evidence="1">2.7.11.1</ecNumber>
    </recommendedName>
</protein>
<gene>
    <name evidence="10" type="ORF">AJ80_06965</name>
</gene>
<sequence>MVPQPMAPSLMYYPEEGVENLDGYCPGGYHPTHLGDRYHNERYEIVHKLGFGSSSTVWLAKDHIENRFVALRILTAEASSEEEETTELEVCQALSSGNQDHPGRRHVLGFFDHFTIDGPNGSHRCIVSEPVGCSAGKSKDEYAPWMFPPNAARSMAAQVLLGLDYIHSCGVVHSDLHSRNILYRLPDFSNYSIEEIYRQFGEPQQRPITRLDEQLTGQEAPNYCVSPMITAEECSQVPDSVQVVIAGFGEAFFPEKIPLYPRKVLNTPTLLMPPEAIFGEHPDSAVDIWTLGCTIYDLLGNGSLLKGFMPDEDDVVAEIISTFGQILWKWTNKWSKKRDFFRLDGTWKQETGRAHVERSRPLKERIEGMGREGEFSSEEMECLEDLLRQMLFYDPDWRIKASRTLESEWMLKWGRPAMEHGAATAAASQSEQLMSTVPMLDSDWVLFSEGEGGN</sequence>
<dbReference type="EC" id="2.7.11.1" evidence="1"/>
<dbReference type="AlphaFoldDB" id="A0A2B7XTJ0"/>
<evidence type="ECO:0000313" key="10">
    <source>
        <dbReference type="EMBL" id="PGH11807.1"/>
    </source>
</evidence>